<organism evidence="4 5">
    <name type="scientific">Heterorhabditis bacteriophora</name>
    <name type="common">Entomopathogenic nematode worm</name>
    <dbReference type="NCBI Taxonomy" id="37862"/>
    <lineage>
        <taxon>Eukaryota</taxon>
        <taxon>Metazoa</taxon>
        <taxon>Ecdysozoa</taxon>
        <taxon>Nematoda</taxon>
        <taxon>Chromadorea</taxon>
        <taxon>Rhabditida</taxon>
        <taxon>Rhabditina</taxon>
        <taxon>Rhabditomorpha</taxon>
        <taxon>Strongyloidea</taxon>
        <taxon>Heterorhabditidae</taxon>
        <taxon>Heterorhabditis</taxon>
    </lineage>
</organism>
<dbReference type="Proteomes" id="UP000095283">
    <property type="component" value="Unplaced"/>
</dbReference>
<dbReference type="PANTHER" id="PTHR11461:SF211">
    <property type="entry name" value="GH10112P-RELATED"/>
    <property type="match status" value="1"/>
</dbReference>
<dbReference type="InterPro" id="IPR000215">
    <property type="entry name" value="Serpin_fam"/>
</dbReference>
<dbReference type="InterPro" id="IPR042178">
    <property type="entry name" value="Serpin_sf_1"/>
</dbReference>
<protein>
    <submittedName>
        <fullName evidence="5">SERPIN domain-containing protein</fullName>
    </submittedName>
</protein>
<dbReference type="Gene3D" id="3.30.497.10">
    <property type="entry name" value="Antithrombin, subunit I, domain 2"/>
    <property type="match status" value="1"/>
</dbReference>
<dbReference type="GO" id="GO:0005615">
    <property type="term" value="C:extracellular space"/>
    <property type="evidence" value="ECO:0007669"/>
    <property type="project" value="InterPro"/>
</dbReference>
<evidence type="ECO:0000256" key="2">
    <source>
        <dbReference type="RuleBase" id="RU000411"/>
    </source>
</evidence>
<dbReference type="PROSITE" id="PS00284">
    <property type="entry name" value="SERPIN"/>
    <property type="match status" value="1"/>
</dbReference>
<name>A0A1I7XHU0_HETBA</name>
<comment type="similarity">
    <text evidence="1 2">Belongs to the serpin family.</text>
</comment>
<dbReference type="InterPro" id="IPR023795">
    <property type="entry name" value="Serpin_CS"/>
</dbReference>
<evidence type="ECO:0000313" key="4">
    <source>
        <dbReference type="Proteomes" id="UP000095283"/>
    </source>
</evidence>
<evidence type="ECO:0000259" key="3">
    <source>
        <dbReference type="SMART" id="SM00093"/>
    </source>
</evidence>
<sequence length="371" mass="40900">MNEMYGGESSGCITPSTFLEAETDFGLSVLEQTSIGESLVFSPLSIALALSLVQIGAKGQTRTQITNAIGKGFNNDQVIHYYSSLSKDLQSPSEGVEVNIANRMYIREGFSIHQSYLDAIVMNFNASAQNLNFQNQAESAKTVNDFVSTVTKGKISELVSEDSFTALLINAIYLKADWQVPFLPYLTNKEAFFSSEENMRTIYIPKIKIEKELDLKDILEVTGVTDMFGDTANLTGIADDLKVSKVQHKAIIEVDETGTTAAAATVVEVLAGAAPLAKPTQFKADHPFIFLLTQNKHPLFLGQFVSYEIGKASQDQFLSVTRWRLRFFLLLLAKLVRWITTVHQLPSELAVLTGKQIPSHKNSLSVTSAKR</sequence>
<dbReference type="InterPro" id="IPR036186">
    <property type="entry name" value="Serpin_sf"/>
</dbReference>
<dbReference type="AlphaFoldDB" id="A0A1I7XHU0"/>
<dbReference type="GO" id="GO:0004867">
    <property type="term" value="F:serine-type endopeptidase inhibitor activity"/>
    <property type="evidence" value="ECO:0007669"/>
    <property type="project" value="InterPro"/>
</dbReference>
<dbReference type="SMART" id="SM00093">
    <property type="entry name" value="SERPIN"/>
    <property type="match status" value="1"/>
</dbReference>
<proteinExistence type="inferred from homology"/>
<keyword evidence="4" id="KW-1185">Reference proteome</keyword>
<dbReference type="WBParaSite" id="Hba_17263">
    <property type="protein sequence ID" value="Hba_17263"/>
    <property type="gene ID" value="Hba_17263"/>
</dbReference>
<dbReference type="PANTHER" id="PTHR11461">
    <property type="entry name" value="SERINE PROTEASE INHIBITOR, SERPIN"/>
    <property type="match status" value="1"/>
</dbReference>
<feature type="domain" description="Serpin" evidence="3">
    <location>
        <begin position="27"/>
        <end position="307"/>
    </location>
</feature>
<reference evidence="5" key="1">
    <citation type="submission" date="2016-11" db="UniProtKB">
        <authorList>
            <consortium name="WormBaseParasite"/>
        </authorList>
    </citation>
    <scope>IDENTIFICATION</scope>
</reference>
<dbReference type="InterPro" id="IPR023796">
    <property type="entry name" value="Serpin_dom"/>
</dbReference>
<accession>A0A1I7XHU0</accession>
<dbReference type="SUPFAM" id="SSF56574">
    <property type="entry name" value="Serpins"/>
    <property type="match status" value="1"/>
</dbReference>
<evidence type="ECO:0000313" key="5">
    <source>
        <dbReference type="WBParaSite" id="Hba_17263"/>
    </source>
</evidence>
<dbReference type="Pfam" id="PF00079">
    <property type="entry name" value="Serpin"/>
    <property type="match status" value="1"/>
</dbReference>
<evidence type="ECO:0000256" key="1">
    <source>
        <dbReference type="ARBA" id="ARBA00009500"/>
    </source>
</evidence>